<dbReference type="Pfam" id="PF00291">
    <property type="entry name" value="PALP"/>
    <property type="match status" value="1"/>
</dbReference>
<reference evidence="5 6" key="1">
    <citation type="submission" date="2024-01" db="EMBL/GenBank/DDBJ databases">
        <title>Hyphobacterium bacterium isolated from marine sediment.</title>
        <authorList>
            <person name="Zhao S."/>
        </authorList>
    </citation>
    <scope>NUCLEOTIDE SEQUENCE [LARGE SCALE GENOMIC DNA]</scope>
    <source>
        <strain evidence="5 6">Y60-23</strain>
    </source>
</reference>
<keyword evidence="3" id="KW-0456">Lyase</keyword>
<evidence type="ECO:0000256" key="1">
    <source>
        <dbReference type="ARBA" id="ARBA00001933"/>
    </source>
</evidence>
<keyword evidence="2" id="KW-0663">Pyridoxal phosphate</keyword>
<dbReference type="EMBL" id="JAZDRO010000003">
    <property type="protein sequence ID" value="MEE2566719.1"/>
    <property type="molecule type" value="Genomic_DNA"/>
</dbReference>
<dbReference type="PANTHER" id="PTHR48078:SF6">
    <property type="entry name" value="L-THREONINE DEHYDRATASE CATABOLIC TDCB"/>
    <property type="match status" value="1"/>
</dbReference>
<organism evidence="5 6">
    <name type="scientific">Hyphobacterium marinum</name>
    <dbReference type="NCBI Taxonomy" id="3116574"/>
    <lineage>
        <taxon>Bacteria</taxon>
        <taxon>Pseudomonadati</taxon>
        <taxon>Pseudomonadota</taxon>
        <taxon>Alphaproteobacteria</taxon>
        <taxon>Maricaulales</taxon>
        <taxon>Maricaulaceae</taxon>
        <taxon>Hyphobacterium</taxon>
    </lineage>
</organism>
<dbReference type="InterPro" id="IPR050147">
    <property type="entry name" value="Ser/Thr_Dehydratase"/>
</dbReference>
<comment type="caution">
    <text evidence="5">The sequence shown here is derived from an EMBL/GenBank/DDBJ whole genome shotgun (WGS) entry which is preliminary data.</text>
</comment>
<dbReference type="CDD" id="cd01562">
    <property type="entry name" value="Thr-dehyd"/>
    <property type="match status" value="1"/>
</dbReference>
<dbReference type="PANTHER" id="PTHR48078">
    <property type="entry name" value="THREONINE DEHYDRATASE, MITOCHONDRIAL-RELATED"/>
    <property type="match status" value="1"/>
</dbReference>
<dbReference type="InterPro" id="IPR000634">
    <property type="entry name" value="Ser/Thr_deHydtase_PyrdxlP-BS"/>
</dbReference>
<keyword evidence="6" id="KW-1185">Reference proteome</keyword>
<dbReference type="SUPFAM" id="SSF53686">
    <property type="entry name" value="Tryptophan synthase beta subunit-like PLP-dependent enzymes"/>
    <property type="match status" value="1"/>
</dbReference>
<evidence type="ECO:0000256" key="2">
    <source>
        <dbReference type="ARBA" id="ARBA00022898"/>
    </source>
</evidence>
<accession>A0ABU7LYT9</accession>
<evidence type="ECO:0000256" key="3">
    <source>
        <dbReference type="ARBA" id="ARBA00023239"/>
    </source>
</evidence>
<evidence type="ECO:0000313" key="5">
    <source>
        <dbReference type="EMBL" id="MEE2566719.1"/>
    </source>
</evidence>
<evidence type="ECO:0000259" key="4">
    <source>
        <dbReference type="Pfam" id="PF00291"/>
    </source>
</evidence>
<feature type="domain" description="Tryptophan synthase beta chain-like PALP" evidence="4">
    <location>
        <begin position="20"/>
        <end position="311"/>
    </location>
</feature>
<dbReference type="InterPro" id="IPR036052">
    <property type="entry name" value="TrpB-like_PALP_sf"/>
</dbReference>
<dbReference type="RefSeq" id="WP_330196270.1">
    <property type="nucleotide sequence ID" value="NZ_JAZDRO010000003.1"/>
</dbReference>
<comment type="cofactor">
    <cofactor evidence="1">
        <name>pyridoxal 5'-phosphate</name>
        <dbReference type="ChEBI" id="CHEBI:597326"/>
    </cofactor>
</comment>
<dbReference type="InterPro" id="IPR001926">
    <property type="entry name" value="TrpB-like_PALP"/>
</dbReference>
<protein>
    <submittedName>
        <fullName evidence="5">Threonine/serine dehydratase</fullName>
    </submittedName>
</protein>
<name>A0ABU7LYT9_9PROT</name>
<dbReference type="Gene3D" id="3.40.50.1100">
    <property type="match status" value="2"/>
</dbReference>
<sequence length="326" mass="34023">MSELPGYEDVLSAGRQLEGHAVRTPLLESSVLNERLGGRVLIKPEVLQRTGSFKFRGAYNRLSRMTAAERKTGVVAFSSGNHAQGVALAAHLLGIPAVIVIPTDAPQVKVAGVLRYGAEIISYDRETGDREAIASELVEDNGATLVPSFDDPFIIAGQGTCGLEIAQDCAAQGITPDLLLCGAGGGGLIAGTGLAVLHHFPKTEIWAVEPDGFDDHARSLEAGKRLSNNRQTGSIQDAIMTPAPGKLTFPLNRDQLAGAVSVTDDETLDAMAFAFSHLKLVGEPGGVSSLAALLAGKVALDGRTAIAILTGGNVDPAIFKRALERA</sequence>
<proteinExistence type="predicted"/>
<gene>
    <name evidence="5" type="ORF">V0U35_08510</name>
</gene>
<evidence type="ECO:0000313" key="6">
    <source>
        <dbReference type="Proteomes" id="UP001310692"/>
    </source>
</evidence>
<dbReference type="PROSITE" id="PS00165">
    <property type="entry name" value="DEHYDRATASE_SER_THR"/>
    <property type="match status" value="1"/>
</dbReference>
<dbReference type="Proteomes" id="UP001310692">
    <property type="component" value="Unassembled WGS sequence"/>
</dbReference>